<evidence type="ECO:0000256" key="9">
    <source>
        <dbReference type="ARBA" id="ARBA00022975"/>
    </source>
</evidence>
<evidence type="ECO:0000256" key="2">
    <source>
        <dbReference type="ARBA" id="ARBA00004202"/>
    </source>
</evidence>
<dbReference type="PANTHER" id="PTHR48109">
    <property type="entry name" value="DIHYDROOROTATE DEHYDROGENASE (QUINONE), MITOCHONDRIAL-RELATED"/>
    <property type="match status" value="1"/>
</dbReference>
<sequence>MIYRLARSAIFKLDAEKAHDLAIQNFSRFTGTPLDLFYRQHVPDRPVEVMGITFKNPVGLAAGLDKNGECIEAFGAMGFGFVEVGTVTPRPQAGNDKPRLFRVIPAEGIINRFGFNNLGVDNLIENVKKAKYDGVIGINIGKNKDTPLEKGAEDYLICMEKVYEHAGYIAVNISSPNTPGLRTLQYGEMLDELLAQLKEKQSELAEKHGKYVPLALKIAPDLEDHEIRQIADSLIKSKIDGVIATNTTLDRTLVQGMPHCDEMGGLSGRPLQNRSTEVIRLLAEALDGALPIIGVGGIDSAIAAREKIQAGASLVQVYSGFIYHGPKLVKDIVMGLE</sequence>
<dbReference type="PANTHER" id="PTHR48109:SF4">
    <property type="entry name" value="DIHYDROOROTATE DEHYDROGENASE (QUINONE), MITOCHONDRIAL"/>
    <property type="match status" value="1"/>
</dbReference>
<feature type="binding site" evidence="13">
    <location>
        <position position="177"/>
    </location>
    <ligand>
        <name>substrate</name>
    </ligand>
</feature>
<dbReference type="Proteomes" id="UP000036097">
    <property type="component" value="Unassembled WGS sequence"/>
</dbReference>
<comment type="subcellular location">
    <subcellularLocation>
        <location evidence="2 13">Cell membrane</location>
        <topology evidence="2 13">Peripheral membrane protein</topology>
    </subcellularLocation>
</comment>
<dbReference type="InterPro" id="IPR005720">
    <property type="entry name" value="Dihydroorotate_DH_cat"/>
</dbReference>
<dbReference type="FunFam" id="3.20.20.70:FF:000028">
    <property type="entry name" value="Dihydroorotate dehydrogenase (quinone)"/>
    <property type="match status" value="1"/>
</dbReference>
<dbReference type="NCBIfam" id="TIGR01036">
    <property type="entry name" value="pyrD_sub2"/>
    <property type="match status" value="1"/>
</dbReference>
<evidence type="ECO:0000313" key="16">
    <source>
        <dbReference type="Proteomes" id="UP000036097"/>
    </source>
</evidence>
<feature type="binding site" evidence="13">
    <location>
        <position position="86"/>
    </location>
    <ligand>
        <name>FMN</name>
        <dbReference type="ChEBI" id="CHEBI:58210"/>
    </ligand>
</feature>
<evidence type="ECO:0000256" key="10">
    <source>
        <dbReference type="ARBA" id="ARBA00023002"/>
    </source>
</evidence>
<feature type="binding site" evidence="13">
    <location>
        <begin position="62"/>
        <end position="66"/>
    </location>
    <ligand>
        <name>FMN</name>
        <dbReference type="ChEBI" id="CHEBI:58210"/>
    </ligand>
</feature>
<dbReference type="UniPathway" id="UPA00070">
    <property type="reaction ID" value="UER00946"/>
</dbReference>
<organism evidence="15 16">
    <name type="scientific">Photobacterium aquae</name>
    <dbReference type="NCBI Taxonomy" id="1195763"/>
    <lineage>
        <taxon>Bacteria</taxon>
        <taxon>Pseudomonadati</taxon>
        <taxon>Pseudomonadota</taxon>
        <taxon>Gammaproteobacteria</taxon>
        <taxon>Vibrionales</taxon>
        <taxon>Vibrionaceae</taxon>
        <taxon>Photobacterium</taxon>
    </lineage>
</organism>
<dbReference type="GO" id="GO:0005886">
    <property type="term" value="C:plasma membrane"/>
    <property type="evidence" value="ECO:0007669"/>
    <property type="project" value="UniProtKB-SubCell"/>
</dbReference>
<dbReference type="EC" id="1.3.5.2" evidence="13"/>
<dbReference type="NCBIfam" id="NF003645">
    <property type="entry name" value="PRK05286.1-2"/>
    <property type="match status" value="1"/>
</dbReference>
<feature type="binding site" evidence="13">
    <location>
        <begin position="318"/>
        <end position="319"/>
    </location>
    <ligand>
        <name>FMN</name>
        <dbReference type="ChEBI" id="CHEBI:58210"/>
    </ligand>
</feature>
<evidence type="ECO:0000256" key="6">
    <source>
        <dbReference type="ARBA" id="ARBA00022475"/>
    </source>
</evidence>
<comment type="similarity">
    <text evidence="4 13">Belongs to the dihydroorotate dehydrogenase family. Type 2 subfamily.</text>
</comment>
<dbReference type="InterPro" id="IPR050074">
    <property type="entry name" value="DHO_dehydrogenase"/>
</dbReference>
<comment type="cofactor">
    <cofactor evidence="13">
        <name>FMN</name>
        <dbReference type="ChEBI" id="CHEBI:58210"/>
    </cofactor>
    <text evidence="13">Binds 1 FMN per subunit.</text>
</comment>
<feature type="active site" description="Nucleophile" evidence="13">
    <location>
        <position position="175"/>
    </location>
</feature>
<gene>
    <name evidence="13" type="primary">pyrD</name>
    <name evidence="15" type="ORF">ABT56_17525</name>
</gene>
<dbReference type="GO" id="GO:0005737">
    <property type="term" value="C:cytoplasm"/>
    <property type="evidence" value="ECO:0007669"/>
    <property type="project" value="InterPro"/>
</dbReference>
<keyword evidence="11 13" id="KW-0472">Membrane</keyword>
<dbReference type="EMBL" id="LDOT01000026">
    <property type="protein sequence ID" value="KLV03774.1"/>
    <property type="molecule type" value="Genomic_DNA"/>
</dbReference>
<dbReference type="CDD" id="cd04738">
    <property type="entry name" value="DHOD_2_like"/>
    <property type="match status" value="1"/>
</dbReference>
<feature type="binding site" evidence="13">
    <location>
        <position position="297"/>
    </location>
    <ligand>
        <name>FMN</name>
        <dbReference type="ChEBI" id="CHEBI:58210"/>
    </ligand>
</feature>
<dbReference type="NCBIfam" id="NF003652">
    <property type="entry name" value="PRK05286.2-5"/>
    <property type="match status" value="1"/>
</dbReference>
<dbReference type="RefSeq" id="WP_047880201.1">
    <property type="nucleotide sequence ID" value="NZ_LDOT01000026.1"/>
</dbReference>
<comment type="pathway">
    <text evidence="3 13">Pyrimidine metabolism; UMP biosynthesis via de novo pathway; orotate from (S)-dihydroorotate (quinone route): step 1/1.</text>
</comment>
<feature type="binding site" evidence="13">
    <location>
        <position position="172"/>
    </location>
    <ligand>
        <name>substrate</name>
    </ligand>
</feature>
<comment type="catalytic activity">
    <reaction evidence="12 13">
        <text>(S)-dihydroorotate + a quinone = orotate + a quinol</text>
        <dbReference type="Rhea" id="RHEA:30187"/>
        <dbReference type="ChEBI" id="CHEBI:24646"/>
        <dbReference type="ChEBI" id="CHEBI:30839"/>
        <dbReference type="ChEBI" id="CHEBI:30864"/>
        <dbReference type="ChEBI" id="CHEBI:132124"/>
        <dbReference type="EC" id="1.3.5.2"/>
    </reaction>
</comment>
<evidence type="ECO:0000256" key="7">
    <source>
        <dbReference type="ARBA" id="ARBA00022630"/>
    </source>
</evidence>
<evidence type="ECO:0000256" key="11">
    <source>
        <dbReference type="ARBA" id="ARBA00023136"/>
    </source>
</evidence>
<feature type="binding site" evidence="13">
    <location>
        <position position="217"/>
    </location>
    <ligand>
        <name>FMN</name>
        <dbReference type="ChEBI" id="CHEBI:58210"/>
    </ligand>
</feature>
<keyword evidence="6 13" id="KW-1003">Cell membrane</keyword>
<keyword evidence="8 13" id="KW-0288">FMN</keyword>
<evidence type="ECO:0000256" key="12">
    <source>
        <dbReference type="ARBA" id="ARBA00048639"/>
    </source>
</evidence>
<reference evidence="15 16" key="1">
    <citation type="submission" date="2015-05" db="EMBL/GenBank/DDBJ databases">
        <title>Photobacterium galathea sp. nov.</title>
        <authorList>
            <person name="Machado H."/>
            <person name="Gram L."/>
        </authorList>
    </citation>
    <scope>NUCLEOTIDE SEQUENCE [LARGE SCALE GENOMIC DNA]</scope>
    <source>
        <strain evidence="15 16">CGMCC 1.12159</strain>
    </source>
</reference>
<feature type="binding site" evidence="13">
    <location>
        <position position="268"/>
    </location>
    <ligand>
        <name>FMN</name>
        <dbReference type="ChEBI" id="CHEBI:58210"/>
    </ligand>
</feature>
<feature type="binding site" evidence="13">
    <location>
        <begin position="111"/>
        <end position="115"/>
    </location>
    <ligand>
        <name>substrate</name>
    </ligand>
</feature>
<evidence type="ECO:0000256" key="5">
    <source>
        <dbReference type="ARBA" id="ARBA00011245"/>
    </source>
</evidence>
<dbReference type="STRING" id="1195763.ABT56_17525"/>
<dbReference type="PROSITE" id="PS00911">
    <property type="entry name" value="DHODEHASE_1"/>
    <property type="match status" value="1"/>
</dbReference>
<dbReference type="GO" id="GO:0044205">
    <property type="term" value="P:'de novo' UMP biosynthetic process"/>
    <property type="evidence" value="ECO:0007669"/>
    <property type="project" value="UniProtKB-UniRule"/>
</dbReference>
<feature type="domain" description="Dihydroorotate dehydrogenase catalytic" evidence="14">
    <location>
        <begin position="47"/>
        <end position="336"/>
    </location>
</feature>
<feature type="binding site" evidence="13">
    <location>
        <begin position="246"/>
        <end position="247"/>
    </location>
    <ligand>
        <name>substrate</name>
    </ligand>
</feature>
<dbReference type="PATRIC" id="fig|1195763.3.peg.3737"/>
<evidence type="ECO:0000256" key="1">
    <source>
        <dbReference type="ARBA" id="ARBA00003125"/>
    </source>
</evidence>
<feature type="binding site" evidence="13">
    <location>
        <position position="139"/>
    </location>
    <ligand>
        <name>FMN</name>
        <dbReference type="ChEBI" id="CHEBI:58210"/>
    </ligand>
</feature>
<dbReference type="InterPro" id="IPR001295">
    <property type="entry name" value="Dihydroorotate_DH_CS"/>
</dbReference>
<evidence type="ECO:0000313" key="15">
    <source>
        <dbReference type="EMBL" id="KLV03774.1"/>
    </source>
</evidence>
<comment type="function">
    <text evidence="1 13">Catalyzes the conversion of dihydroorotate to orotate with quinone as electron acceptor.</text>
</comment>
<dbReference type="OrthoDB" id="9802377at2"/>
<evidence type="ECO:0000256" key="13">
    <source>
        <dbReference type="HAMAP-Rule" id="MF_00225"/>
    </source>
</evidence>
<accession>A0A0J1GWI6</accession>
<dbReference type="PROSITE" id="PS00912">
    <property type="entry name" value="DHODEHASE_2"/>
    <property type="match status" value="1"/>
</dbReference>
<dbReference type="InterPro" id="IPR013785">
    <property type="entry name" value="Aldolase_TIM"/>
</dbReference>
<comment type="subunit">
    <text evidence="5 13">Monomer.</text>
</comment>
<keyword evidence="16" id="KW-1185">Reference proteome</keyword>
<feature type="binding site" evidence="13">
    <location>
        <position position="245"/>
    </location>
    <ligand>
        <name>FMN</name>
        <dbReference type="ChEBI" id="CHEBI:58210"/>
    </ligand>
</feature>
<dbReference type="AlphaFoldDB" id="A0A0J1GWI6"/>
<dbReference type="NCBIfam" id="NF003646">
    <property type="entry name" value="PRK05286.1-4"/>
    <property type="match status" value="1"/>
</dbReference>
<name>A0A0J1GWI6_9GAMM</name>
<dbReference type="InterPro" id="IPR005719">
    <property type="entry name" value="Dihydroorotate_DH_2"/>
</dbReference>
<evidence type="ECO:0000259" key="14">
    <source>
        <dbReference type="Pfam" id="PF01180"/>
    </source>
</evidence>
<dbReference type="SUPFAM" id="SSF51395">
    <property type="entry name" value="FMN-linked oxidoreductases"/>
    <property type="match status" value="1"/>
</dbReference>
<protein>
    <recommendedName>
        <fullName evidence="13">Dihydroorotate dehydrogenase (quinone)</fullName>
        <ecNumber evidence="13">1.3.5.2</ecNumber>
    </recommendedName>
    <alternativeName>
        <fullName evidence="13">DHOdehase</fullName>
        <shortName evidence="13">DHOD</shortName>
        <shortName evidence="13">DHODase</shortName>
    </alternativeName>
    <alternativeName>
        <fullName evidence="13">Dihydroorotate oxidase</fullName>
    </alternativeName>
</protein>
<proteinExistence type="inferred from homology"/>
<comment type="caution">
    <text evidence="15">The sequence shown here is derived from an EMBL/GenBank/DDBJ whole genome shotgun (WGS) entry which is preliminary data.</text>
</comment>
<dbReference type="NCBIfam" id="NF003644">
    <property type="entry name" value="PRK05286.1-1"/>
    <property type="match status" value="1"/>
</dbReference>
<dbReference type="Gene3D" id="3.20.20.70">
    <property type="entry name" value="Aldolase class I"/>
    <property type="match status" value="1"/>
</dbReference>
<dbReference type="InterPro" id="IPR012135">
    <property type="entry name" value="Dihydroorotate_DH_1_2"/>
</dbReference>
<evidence type="ECO:0000256" key="8">
    <source>
        <dbReference type="ARBA" id="ARBA00022643"/>
    </source>
</evidence>
<dbReference type="HAMAP" id="MF_00225">
    <property type="entry name" value="DHO_dh_type2"/>
    <property type="match status" value="1"/>
</dbReference>
<keyword evidence="7 13" id="KW-0285">Flavoprotein</keyword>
<dbReference type="PIRSF" id="PIRSF000164">
    <property type="entry name" value="DHO_oxidase"/>
    <property type="match status" value="1"/>
</dbReference>
<evidence type="ECO:0000256" key="4">
    <source>
        <dbReference type="ARBA" id="ARBA00005359"/>
    </source>
</evidence>
<feature type="binding site" evidence="13">
    <location>
        <position position="66"/>
    </location>
    <ligand>
        <name>substrate</name>
    </ligand>
</feature>
<feature type="binding site" evidence="13">
    <location>
        <position position="172"/>
    </location>
    <ligand>
        <name>FMN</name>
        <dbReference type="ChEBI" id="CHEBI:58210"/>
    </ligand>
</feature>
<keyword evidence="10 13" id="KW-0560">Oxidoreductase</keyword>
<dbReference type="GO" id="GO:0106430">
    <property type="term" value="F:dihydroorotate dehydrogenase (quinone) activity"/>
    <property type="evidence" value="ECO:0007669"/>
    <property type="project" value="UniProtKB-EC"/>
</dbReference>
<keyword evidence="9 13" id="KW-0665">Pyrimidine biosynthesis</keyword>
<dbReference type="Pfam" id="PF01180">
    <property type="entry name" value="DHO_dh"/>
    <property type="match status" value="1"/>
</dbReference>
<evidence type="ECO:0000256" key="3">
    <source>
        <dbReference type="ARBA" id="ARBA00005161"/>
    </source>
</evidence>
<dbReference type="GO" id="GO:0006207">
    <property type="term" value="P:'de novo' pyrimidine nucleobase biosynthetic process"/>
    <property type="evidence" value="ECO:0007669"/>
    <property type="project" value="UniProtKB-UniRule"/>
</dbReference>